<keyword evidence="2" id="KW-1185">Reference proteome</keyword>
<dbReference type="AlphaFoldDB" id="A0A1Y5SZX3"/>
<reference evidence="1 2" key="1">
    <citation type="submission" date="2017-03" db="EMBL/GenBank/DDBJ databases">
        <authorList>
            <person name="Afonso C.L."/>
            <person name="Miller P.J."/>
            <person name="Scott M.A."/>
            <person name="Spackman E."/>
            <person name="Goraichik I."/>
            <person name="Dimitrov K.M."/>
            <person name="Suarez D.L."/>
            <person name="Swayne D.E."/>
        </authorList>
    </citation>
    <scope>NUCLEOTIDE SEQUENCE [LARGE SCALE GENOMIC DNA]</scope>
    <source>
        <strain evidence="1 2">CECT 8287</strain>
    </source>
</reference>
<dbReference type="EMBL" id="FWFL01000007">
    <property type="protein sequence ID" value="SLN52479.1"/>
    <property type="molecule type" value="Genomic_DNA"/>
</dbReference>
<accession>A0A1Y5SZX3</accession>
<dbReference type="Proteomes" id="UP000193827">
    <property type="component" value="Unassembled WGS sequence"/>
</dbReference>
<evidence type="ECO:0000313" key="2">
    <source>
        <dbReference type="Proteomes" id="UP000193827"/>
    </source>
</evidence>
<protein>
    <submittedName>
        <fullName evidence="1">Uncharacterized protein</fullName>
    </submittedName>
</protein>
<evidence type="ECO:0000313" key="1">
    <source>
        <dbReference type="EMBL" id="SLN52479.1"/>
    </source>
</evidence>
<proteinExistence type="predicted"/>
<gene>
    <name evidence="1" type="ORF">PEL8287_02765</name>
</gene>
<sequence length="472" mass="51845">MIAVFAGQINGPLNVENFPAVFGSALFWPKIQSIIEVQFIGDPMSIAVKSGLNFVDAIKSRLAKNKFADRAQLLRFGLPQAARRHDVSELAQHIILPCLPVTDEEMARTRHRDRGQKMARQEMWQELSDMIEYADDARLATSGGDNAALLLATGARGDIVAAAEDALCDGSTPDPEGIEALEAVLTEHPGNAVCAMIVAMTYIDIGWIWRNLAAGKTQQERELRYRANIRRAADLLAPFDPVDLDSPSLAAALCALTEAQPVQETSVTEAYTQLIELDPDCPRHMRSYGRSLLPDRFGSHEQLEVQARRIAALTADVWGAGAYAWMYIDALALDAKALVLLDSDLFIAGLRDILSCRRDQHVVNQLAAFCAITMAPPADKDKLPARAEEKRARLYRCVDWIITDHLQELHPLIWAQALLTPGLTAPLPRRQALVAKGREIALQTIAERFADDIAGGASLVFSTDGMNRIPGR</sequence>
<organism evidence="1 2">
    <name type="scientific">Roseovarius litorisediminis</name>
    <dbReference type="NCBI Taxonomy" id="1312363"/>
    <lineage>
        <taxon>Bacteria</taxon>
        <taxon>Pseudomonadati</taxon>
        <taxon>Pseudomonadota</taxon>
        <taxon>Alphaproteobacteria</taxon>
        <taxon>Rhodobacterales</taxon>
        <taxon>Roseobacteraceae</taxon>
        <taxon>Roseovarius</taxon>
    </lineage>
</organism>
<name>A0A1Y5SZX3_9RHOB</name>